<dbReference type="RefSeq" id="WP_058004400.1">
    <property type="nucleotide sequence ID" value="NZ_BOQX01000006.1"/>
</dbReference>
<reference evidence="2 3" key="1">
    <citation type="submission" date="2017-01" db="EMBL/GenBank/DDBJ databases">
        <title>Draft genome sequence of Bacillus oleronius.</title>
        <authorList>
            <person name="Allam M."/>
        </authorList>
    </citation>
    <scope>NUCLEOTIDE SEQUENCE [LARGE SCALE GENOMIC DNA]</scope>
    <source>
        <strain evidence="2 3">DSM 9356</strain>
    </source>
</reference>
<keyword evidence="3" id="KW-1185">Reference proteome</keyword>
<comment type="caution">
    <text evidence="2">The sequence shown here is derived from an EMBL/GenBank/DDBJ whole genome shotgun (WGS) entry which is preliminary data.</text>
</comment>
<dbReference type="GeneID" id="79869162"/>
<dbReference type="AlphaFoldDB" id="A0A8E2I4U5"/>
<gene>
    <name evidence="2" type="ORF">BWZ43_21455</name>
    <name evidence="1" type="ORF">P5X88_01885</name>
</gene>
<accession>A0A8E2I4U5</accession>
<evidence type="ECO:0000313" key="1">
    <source>
        <dbReference type="EMBL" id="MDH5159666.1"/>
    </source>
</evidence>
<organism evidence="2 3">
    <name type="scientific">Heyndrickxia oleronia</name>
    <dbReference type="NCBI Taxonomy" id="38875"/>
    <lineage>
        <taxon>Bacteria</taxon>
        <taxon>Bacillati</taxon>
        <taxon>Bacillota</taxon>
        <taxon>Bacilli</taxon>
        <taxon>Bacillales</taxon>
        <taxon>Bacillaceae</taxon>
        <taxon>Heyndrickxia</taxon>
    </lineage>
</organism>
<dbReference type="Proteomes" id="UP000189761">
    <property type="component" value="Unassembled WGS sequence"/>
</dbReference>
<dbReference type="InterPro" id="IPR012452">
    <property type="entry name" value="DUF1657"/>
</dbReference>
<dbReference type="EMBL" id="JAROYP010000001">
    <property type="protein sequence ID" value="MDH5159666.1"/>
    <property type="molecule type" value="Genomic_DNA"/>
</dbReference>
<dbReference type="EMBL" id="MTLA01000329">
    <property type="protein sequence ID" value="OOP66357.1"/>
    <property type="molecule type" value="Genomic_DNA"/>
</dbReference>
<dbReference type="Proteomes" id="UP001159179">
    <property type="component" value="Unassembled WGS sequence"/>
</dbReference>
<dbReference type="Pfam" id="PF07870">
    <property type="entry name" value="DUF1657"/>
    <property type="match status" value="1"/>
</dbReference>
<evidence type="ECO:0000313" key="3">
    <source>
        <dbReference type="Proteomes" id="UP000189761"/>
    </source>
</evidence>
<proteinExistence type="predicted"/>
<reference evidence="1" key="2">
    <citation type="submission" date="2023-03" db="EMBL/GenBank/DDBJ databases">
        <title>Bacterial isolates from washroom surfaces on a university campus.</title>
        <authorList>
            <person name="Holman D.B."/>
            <person name="Gzyl K.E."/>
            <person name="Taheri A.E."/>
        </authorList>
    </citation>
    <scope>NUCLEOTIDE SEQUENCE</scope>
    <source>
        <strain evidence="1">RD03</strain>
    </source>
</reference>
<protein>
    <submittedName>
        <fullName evidence="1">DUF1657 domain-containing protein</fullName>
    </submittedName>
    <submittedName>
        <fullName evidence="2">NADH dehydrogenase</fullName>
    </submittedName>
</protein>
<evidence type="ECO:0000313" key="2">
    <source>
        <dbReference type="EMBL" id="OOP66357.1"/>
    </source>
</evidence>
<sequence>MTIASDVKSCIASLNGAKNNFSQLALKAVDEKAQKEFHECMMETEEIINDLQKRLVILEREEPQYKN</sequence>
<name>A0A8E2I4U5_9BACI</name>